<dbReference type="STRING" id="555778.Hneap_0292"/>
<dbReference type="Pfam" id="PF09836">
    <property type="entry name" value="DUF2063"/>
    <property type="match status" value="1"/>
</dbReference>
<dbReference type="AlphaFoldDB" id="D0KXE1"/>
<keyword evidence="4" id="KW-1185">Reference proteome</keyword>
<dbReference type="EMBL" id="CP001801">
    <property type="protein sequence ID" value="ACX95155.1"/>
    <property type="molecule type" value="Genomic_DNA"/>
</dbReference>
<dbReference type="HOGENOM" id="CLU_096334_1_0_6"/>
<sequence>MNTDFLTLQSQFTAFIRNPEHAPVPEGCDPERMKLYHQLFFNNFDGILENTFDRTRAHLADEQWQVLVKLFFSSVPQHSPYLVDVPARFLEFLQEQNTVPLAEALLELAAFEATLHECRMAEDITLPQAPQTQAEDVFDGAWQPHPQGVLFESAYPVNQADFPLDEAPAQPTLLWIQRDDAGVVQIYNLSAASARWLVLLDAHAGATPNVSLAQLAQELNVEPDSLAEFACAQLADWIADGVLIPALSH</sequence>
<dbReference type="InterPro" id="IPR054098">
    <property type="entry name" value="NGO1945-like_C"/>
</dbReference>
<proteinExistence type="predicted"/>
<dbReference type="eggNOG" id="COG3219">
    <property type="taxonomic scope" value="Bacteria"/>
</dbReference>
<evidence type="ECO:0000259" key="1">
    <source>
        <dbReference type="Pfam" id="PF09836"/>
    </source>
</evidence>
<protein>
    <submittedName>
        <fullName evidence="3">Uncharacterized protein</fullName>
    </submittedName>
</protein>
<dbReference type="Gene3D" id="1.10.150.690">
    <property type="entry name" value="DUF2063"/>
    <property type="match status" value="1"/>
</dbReference>
<reference evidence="3 4" key="1">
    <citation type="submission" date="2009-10" db="EMBL/GenBank/DDBJ databases">
        <title>Complete sequence of Halothiobacillus neapolitanus c2.</title>
        <authorList>
            <consortium name="US DOE Joint Genome Institute"/>
            <person name="Lucas S."/>
            <person name="Copeland A."/>
            <person name="Lapidus A."/>
            <person name="Glavina del Rio T."/>
            <person name="Tice H."/>
            <person name="Bruce D."/>
            <person name="Goodwin L."/>
            <person name="Pitluck S."/>
            <person name="Davenport K."/>
            <person name="Brettin T."/>
            <person name="Detter J.C."/>
            <person name="Han C."/>
            <person name="Tapia R."/>
            <person name="Larimer F."/>
            <person name="Land M."/>
            <person name="Hauser L."/>
            <person name="Kyrpides N."/>
            <person name="Mikhailova N."/>
            <person name="Kerfeld C."/>
            <person name="Cannon G."/>
            <person name="Heinhort S."/>
        </authorList>
    </citation>
    <scope>NUCLEOTIDE SEQUENCE [LARGE SCALE GENOMIC DNA]</scope>
    <source>
        <strain evidence="4">ATCC 23641 / c2</strain>
    </source>
</reference>
<feature type="domain" description="NGO1945-like C-terminal" evidence="2">
    <location>
        <begin position="154"/>
        <end position="238"/>
    </location>
</feature>
<dbReference type="Proteomes" id="UP000009102">
    <property type="component" value="Chromosome"/>
</dbReference>
<name>D0KXE1_HALNC</name>
<evidence type="ECO:0000313" key="3">
    <source>
        <dbReference type="EMBL" id="ACX95155.1"/>
    </source>
</evidence>
<dbReference type="KEGG" id="hna:Hneap_0292"/>
<feature type="domain" description="Putative DNA-binding" evidence="1">
    <location>
        <begin position="8"/>
        <end position="93"/>
    </location>
</feature>
<evidence type="ECO:0000313" key="4">
    <source>
        <dbReference type="Proteomes" id="UP000009102"/>
    </source>
</evidence>
<dbReference type="InterPro" id="IPR018640">
    <property type="entry name" value="DUF2063"/>
</dbReference>
<dbReference type="RefSeq" id="WP_012823191.1">
    <property type="nucleotide sequence ID" value="NC_013422.1"/>
</dbReference>
<dbReference type="Gene3D" id="3.90.930.50">
    <property type="match status" value="1"/>
</dbReference>
<accession>D0KXE1</accession>
<dbReference type="InterPro" id="IPR044922">
    <property type="entry name" value="DUF2063_N_sf"/>
</dbReference>
<dbReference type="OrthoDB" id="4146344at2"/>
<organism evidence="3 4">
    <name type="scientific">Halothiobacillus neapolitanus (strain ATCC 23641 / DSM 15147 / CIP 104769 / NCIMB 8539 / c2)</name>
    <name type="common">Thiobacillus neapolitanus</name>
    <dbReference type="NCBI Taxonomy" id="555778"/>
    <lineage>
        <taxon>Bacteria</taxon>
        <taxon>Pseudomonadati</taxon>
        <taxon>Pseudomonadota</taxon>
        <taxon>Gammaproteobacteria</taxon>
        <taxon>Chromatiales</taxon>
        <taxon>Halothiobacillaceae</taxon>
        <taxon>Halothiobacillus</taxon>
    </lineage>
</organism>
<dbReference type="Pfam" id="PF22106">
    <property type="entry name" value="NGO1945_C"/>
    <property type="match status" value="1"/>
</dbReference>
<evidence type="ECO:0000259" key="2">
    <source>
        <dbReference type="Pfam" id="PF22106"/>
    </source>
</evidence>
<gene>
    <name evidence="3" type="ordered locus">Hneap_0292</name>
</gene>